<comment type="caution">
    <text evidence="12">The sequence shown here is derived from an EMBL/GenBank/DDBJ whole genome shotgun (WGS) entry which is preliminary data.</text>
</comment>
<evidence type="ECO:0000313" key="13">
    <source>
        <dbReference type="Proteomes" id="UP000887229"/>
    </source>
</evidence>
<evidence type="ECO:0000256" key="5">
    <source>
        <dbReference type="ARBA" id="ARBA00022927"/>
    </source>
</evidence>
<gene>
    <name evidence="12" type="ORF">F5Z01DRAFT_629211</name>
</gene>
<dbReference type="Proteomes" id="UP000887229">
    <property type="component" value="Unassembled WGS sequence"/>
</dbReference>
<feature type="compositionally biased region" description="Polar residues" evidence="9">
    <location>
        <begin position="11"/>
        <end position="22"/>
    </location>
</feature>
<organism evidence="12 13">
    <name type="scientific">Emericellopsis atlantica</name>
    <dbReference type="NCBI Taxonomy" id="2614577"/>
    <lineage>
        <taxon>Eukaryota</taxon>
        <taxon>Fungi</taxon>
        <taxon>Dikarya</taxon>
        <taxon>Ascomycota</taxon>
        <taxon>Pezizomycotina</taxon>
        <taxon>Sordariomycetes</taxon>
        <taxon>Hypocreomycetidae</taxon>
        <taxon>Hypocreales</taxon>
        <taxon>Bionectriaceae</taxon>
        <taxon>Emericellopsis</taxon>
    </lineage>
</organism>
<evidence type="ECO:0000259" key="10">
    <source>
        <dbReference type="Pfam" id="PF04136"/>
    </source>
</evidence>
<dbReference type="EMBL" id="MU251276">
    <property type="protein sequence ID" value="KAG9250529.1"/>
    <property type="molecule type" value="Genomic_DNA"/>
</dbReference>
<dbReference type="PANTHER" id="PTHR13302:SF8">
    <property type="entry name" value="CONSERVED OLIGOMERIC GOLGI COMPLEX SUBUNIT 3"/>
    <property type="match status" value="1"/>
</dbReference>
<protein>
    <recommendedName>
        <fullName evidence="3">Conserved oligomeric Golgi complex subunit 3</fullName>
    </recommendedName>
    <alternativeName>
        <fullName evidence="8">Component of oligomeric Golgi complex 3</fullName>
    </alternativeName>
</protein>
<dbReference type="Pfam" id="PF04136">
    <property type="entry name" value="COG3_N"/>
    <property type="match status" value="1"/>
</dbReference>
<feature type="region of interest" description="Disordered" evidence="9">
    <location>
        <begin position="1"/>
        <end position="43"/>
    </location>
</feature>
<evidence type="ECO:0000256" key="3">
    <source>
        <dbReference type="ARBA" id="ARBA00020976"/>
    </source>
</evidence>
<evidence type="ECO:0000256" key="4">
    <source>
        <dbReference type="ARBA" id="ARBA00022448"/>
    </source>
</evidence>
<dbReference type="GO" id="GO:0006914">
    <property type="term" value="P:autophagy"/>
    <property type="evidence" value="ECO:0007669"/>
    <property type="project" value="TreeGrafter"/>
</dbReference>
<dbReference type="GO" id="GO:0007030">
    <property type="term" value="P:Golgi organization"/>
    <property type="evidence" value="ECO:0007669"/>
    <property type="project" value="TreeGrafter"/>
</dbReference>
<dbReference type="OrthoDB" id="296793at2759"/>
<feature type="compositionally biased region" description="Polar residues" evidence="9">
    <location>
        <begin position="31"/>
        <end position="43"/>
    </location>
</feature>
<dbReference type="GO" id="GO:0006886">
    <property type="term" value="P:intracellular protein transport"/>
    <property type="evidence" value="ECO:0007669"/>
    <property type="project" value="InterPro"/>
</dbReference>
<evidence type="ECO:0000256" key="8">
    <source>
        <dbReference type="ARBA" id="ARBA00031339"/>
    </source>
</evidence>
<dbReference type="RefSeq" id="XP_046114453.1">
    <property type="nucleotide sequence ID" value="XM_046261647.1"/>
</dbReference>
<dbReference type="GO" id="GO:0017119">
    <property type="term" value="C:Golgi transport complex"/>
    <property type="evidence" value="ECO:0007669"/>
    <property type="project" value="TreeGrafter"/>
</dbReference>
<name>A0A9P8CKG1_9HYPO</name>
<evidence type="ECO:0000256" key="6">
    <source>
        <dbReference type="ARBA" id="ARBA00023034"/>
    </source>
</evidence>
<sequence length="767" mass="86531">MYDDSWYSFVDHSNPNRSTPSAQGPGHRRSQSLLQQPNGTVTTPGEAAQKLENVYEDIENTNTPPEPTLTRRAASYSDFYHVVKAQLSKDVSLKKKKAPKKNRRWESLALCEKSVARLHQSQGLDLYQPALEEKLLQASQEDYLLYRDQLVLTERHLTGLVDDANSTLDILATMSNSFKSVETQTSSFRSQCEDLLTEQRRLEKLADDVGTDLHYYAYLETATRRLNAPGASRLVEDDDFGDMVSNIDACVVFMGEHEKYRDRDTYLARYQALLTKALHLLDHGFTARLDKIMSEMGRQIAATQSDAARHALAYGRFEEMIMDTYSLVPNIQKVVRRAFDQWGRPVVSSRDLSTYTVAAGNMFQVYLTTRDRHLKTMVQHDIDEYKREVKSLSVETASRNYIKQCFEQLYNEDNLFTRVFSVEPTWSSAPESAFQTVKAVNTTMVHPGHLAPLGTLLEQNLKVSQLKTVCNIVGWLANEYSVAEVEDEESPFFRRSKEYAAQLLVWHLWPLTDGAFEAEINKSITRTTIQDNTLTIGPVEGGTSSSNAHVLVKKAIELLSMFDQAMPKERSSKDSPVVFKIVRETIQILQKAESRIRSIKNGTDPDLFMIKNLLIIKNELLSLEIGDIRGHAASMQHFGQIWDTLSPSNWVSFFGSVIGGSLWSRGGGAPTVTAKTLTLEDMSEQLDELLRQSIHAFANRWATLTNDAKARKTGVKPIAKVESELETILTTAFSNQPEVIEKLQEAIELSAQAQNDAKDGKKGARRY</sequence>
<evidence type="ECO:0000256" key="9">
    <source>
        <dbReference type="SAM" id="MobiDB-lite"/>
    </source>
</evidence>
<comment type="subcellular location">
    <subcellularLocation>
        <location evidence="1">Golgi apparatus membrane</location>
        <topology evidence="1">Peripheral membrane protein</topology>
    </subcellularLocation>
</comment>
<accession>A0A9P8CKG1</accession>
<dbReference type="InterPro" id="IPR048685">
    <property type="entry name" value="COG3_C"/>
</dbReference>
<evidence type="ECO:0000256" key="2">
    <source>
        <dbReference type="ARBA" id="ARBA00009936"/>
    </source>
</evidence>
<dbReference type="PANTHER" id="PTHR13302">
    <property type="entry name" value="CONSERVED OLIGOMERIC GOLGI COMPLEX COMPONENT 3"/>
    <property type="match status" value="1"/>
</dbReference>
<evidence type="ECO:0000259" key="11">
    <source>
        <dbReference type="Pfam" id="PF20671"/>
    </source>
</evidence>
<keyword evidence="7" id="KW-0472">Membrane</keyword>
<evidence type="ECO:0000256" key="1">
    <source>
        <dbReference type="ARBA" id="ARBA00004395"/>
    </source>
</evidence>
<keyword evidence="4" id="KW-0813">Transport</keyword>
<reference evidence="12" key="1">
    <citation type="journal article" date="2021" name="IMA Fungus">
        <title>Genomic characterization of three marine fungi, including Emericellopsis atlantica sp. nov. with signatures of a generalist lifestyle and marine biomass degradation.</title>
        <authorList>
            <person name="Hagestad O.C."/>
            <person name="Hou L."/>
            <person name="Andersen J.H."/>
            <person name="Hansen E.H."/>
            <person name="Altermark B."/>
            <person name="Li C."/>
            <person name="Kuhnert E."/>
            <person name="Cox R.J."/>
            <person name="Crous P.W."/>
            <person name="Spatafora J.W."/>
            <person name="Lail K."/>
            <person name="Amirebrahimi M."/>
            <person name="Lipzen A."/>
            <person name="Pangilinan J."/>
            <person name="Andreopoulos W."/>
            <person name="Hayes R.D."/>
            <person name="Ng V."/>
            <person name="Grigoriev I.V."/>
            <person name="Jackson S.A."/>
            <person name="Sutton T.D.S."/>
            <person name="Dobson A.D.W."/>
            <person name="Rama T."/>
        </authorList>
    </citation>
    <scope>NUCLEOTIDE SEQUENCE</scope>
    <source>
        <strain evidence="12">TS7</strain>
    </source>
</reference>
<keyword evidence="5" id="KW-0653">Protein transport</keyword>
<proteinExistence type="inferred from homology"/>
<dbReference type="AlphaFoldDB" id="A0A9P8CKG1"/>
<evidence type="ECO:0000256" key="7">
    <source>
        <dbReference type="ARBA" id="ARBA00023136"/>
    </source>
</evidence>
<feature type="domain" description="Conserved oligomeric Golgi complex subunit 3 N-terminal" evidence="10">
    <location>
        <begin position="146"/>
        <end position="290"/>
    </location>
</feature>
<keyword evidence="6" id="KW-0333">Golgi apparatus</keyword>
<comment type="similarity">
    <text evidence="2">Belongs to the COG3 family.</text>
</comment>
<dbReference type="Pfam" id="PF20671">
    <property type="entry name" value="COG3_C"/>
    <property type="match status" value="1"/>
</dbReference>
<dbReference type="GO" id="GO:0005801">
    <property type="term" value="C:cis-Golgi network"/>
    <property type="evidence" value="ECO:0007669"/>
    <property type="project" value="InterPro"/>
</dbReference>
<dbReference type="GO" id="GO:0006891">
    <property type="term" value="P:intra-Golgi vesicle-mediated transport"/>
    <property type="evidence" value="ECO:0007669"/>
    <property type="project" value="TreeGrafter"/>
</dbReference>
<dbReference type="GeneID" id="70292550"/>
<dbReference type="InterPro" id="IPR007265">
    <property type="entry name" value="COG_su3"/>
</dbReference>
<dbReference type="GO" id="GO:0000139">
    <property type="term" value="C:Golgi membrane"/>
    <property type="evidence" value="ECO:0007669"/>
    <property type="project" value="UniProtKB-SubCell"/>
</dbReference>
<evidence type="ECO:0000313" key="12">
    <source>
        <dbReference type="EMBL" id="KAG9250529.1"/>
    </source>
</evidence>
<keyword evidence="13" id="KW-1185">Reference proteome</keyword>
<feature type="domain" description="Conserved oligomeric Golgi complex subunit 3 C-terminal" evidence="11">
    <location>
        <begin position="310"/>
        <end position="638"/>
    </location>
</feature>
<dbReference type="InterPro" id="IPR048320">
    <property type="entry name" value="COG3_N"/>
</dbReference>